<feature type="transmembrane region" description="Helical" evidence="1">
    <location>
        <begin position="195"/>
        <end position="213"/>
    </location>
</feature>
<evidence type="ECO:0000313" key="2">
    <source>
        <dbReference type="EMBL" id="QUT04469.1"/>
    </source>
</evidence>
<keyword evidence="3" id="KW-1185">Reference proteome</keyword>
<proteinExistence type="predicted"/>
<name>A0A975K428_9SPHN</name>
<dbReference type="AlphaFoldDB" id="A0A975K428"/>
<sequence>MTAAPLRQGGRLLVAHPRALPPADLAFIDAWVRGGGTAVILADPLLLWPMALPPGDRRRPPVTSLLDPLLSHWGLELLPSEGRGVERRFLSSGALLPIAGASSFKTRGGCRLAEQGLFALCRIGKGRVRLIADADMADDRLWLADPDHPLSPASLSGDTPALLSDWLRDPMSSRPIPPSRPWIGNDAAMIEAMRWALLAGMAWAILGAGVVFVREKPGRHGK</sequence>
<gene>
    <name evidence="2" type="ORF">KFK14_15575</name>
</gene>
<evidence type="ECO:0000256" key="1">
    <source>
        <dbReference type="SAM" id="Phobius"/>
    </source>
</evidence>
<accession>A0A975K428</accession>
<organism evidence="2 3">
    <name type="scientific">Sphingobium phenoxybenzoativorans</name>
    <dbReference type="NCBI Taxonomy" id="1592790"/>
    <lineage>
        <taxon>Bacteria</taxon>
        <taxon>Pseudomonadati</taxon>
        <taxon>Pseudomonadota</taxon>
        <taxon>Alphaproteobacteria</taxon>
        <taxon>Sphingomonadales</taxon>
        <taxon>Sphingomonadaceae</taxon>
        <taxon>Sphingobium</taxon>
    </lineage>
</organism>
<keyword evidence="1" id="KW-0472">Membrane</keyword>
<evidence type="ECO:0000313" key="3">
    <source>
        <dbReference type="Proteomes" id="UP000681425"/>
    </source>
</evidence>
<keyword evidence="1" id="KW-1133">Transmembrane helix</keyword>
<dbReference type="EMBL" id="CP073910">
    <property type="protein sequence ID" value="QUT04469.1"/>
    <property type="molecule type" value="Genomic_DNA"/>
</dbReference>
<protein>
    <recommendedName>
        <fullName evidence="4">ABC transporter</fullName>
    </recommendedName>
</protein>
<evidence type="ECO:0008006" key="4">
    <source>
        <dbReference type="Google" id="ProtNLM"/>
    </source>
</evidence>
<dbReference type="KEGG" id="spph:KFK14_15575"/>
<keyword evidence="1" id="KW-0812">Transmembrane</keyword>
<reference evidence="2" key="1">
    <citation type="submission" date="2021-04" db="EMBL/GenBank/DDBJ databases">
        <title>Isolation of p-tert-butylphenol degrading bacteria Sphingobium phenoxybenzoativorans Tas13 from active sludge.</title>
        <authorList>
            <person name="Li Y."/>
        </authorList>
    </citation>
    <scope>NUCLEOTIDE SEQUENCE</scope>
    <source>
        <strain evidence="2">Tas13</strain>
    </source>
</reference>
<dbReference type="Proteomes" id="UP000681425">
    <property type="component" value="Chromosome"/>
</dbReference>